<evidence type="ECO:0000313" key="4">
    <source>
        <dbReference type="Proteomes" id="UP001062901"/>
    </source>
</evidence>
<dbReference type="RefSeq" id="WP_018980763.1">
    <property type="nucleotide sequence ID" value="NZ_BAQD01000087.1"/>
</dbReference>
<sequence>MRIIAGAQRGRTLLAPKGATTRPTSQRMRQAVFDMLMHAPWYGREQLEQAIVLDAFAGTGALGLEALSRGARFATFMESSRTGVNTLRDNLLSCKLSERARLRACDVTRPPKAPKAHTLIFLDPPYHKGLVEKGLRALSRAGWVAEGALIVAETEQAPQSEDDEPFEAFHAHLYPGNSAPPPVPLAQRSFGVGRITIWHHTPHIS</sequence>
<dbReference type="InterPro" id="IPR029063">
    <property type="entry name" value="SAM-dependent_MTases_sf"/>
</dbReference>
<dbReference type="InterPro" id="IPR004398">
    <property type="entry name" value="RNA_MeTrfase_RsmD"/>
</dbReference>
<dbReference type="Proteomes" id="UP001062901">
    <property type="component" value="Unassembled WGS sequence"/>
</dbReference>
<dbReference type="CDD" id="cd02440">
    <property type="entry name" value="AdoMet_MTases"/>
    <property type="match status" value="1"/>
</dbReference>
<proteinExistence type="predicted"/>
<reference evidence="3" key="1">
    <citation type="submission" date="2013-04" db="EMBL/GenBank/DDBJ databases">
        <title>The genome sequencing project of 58 acetic acid bacteria.</title>
        <authorList>
            <person name="Okamoto-Kainuma A."/>
            <person name="Ishikawa M."/>
            <person name="Umino S."/>
            <person name="Koizumi Y."/>
            <person name="Shiwa Y."/>
            <person name="Yoshikawa H."/>
            <person name="Matsutani M."/>
            <person name="Matsushita K."/>
        </authorList>
    </citation>
    <scope>NUCLEOTIDE SEQUENCE</scope>
    <source>
        <strain evidence="3">DSM 15669</strain>
    </source>
</reference>
<organism evidence="3 4">
    <name type="scientific">Saccharibacter floricola DSM 15669</name>
    <dbReference type="NCBI Taxonomy" id="1123227"/>
    <lineage>
        <taxon>Bacteria</taxon>
        <taxon>Pseudomonadati</taxon>
        <taxon>Pseudomonadota</taxon>
        <taxon>Alphaproteobacteria</taxon>
        <taxon>Acetobacterales</taxon>
        <taxon>Acetobacteraceae</taxon>
        <taxon>Saccharibacter</taxon>
    </lineage>
</organism>
<evidence type="ECO:0000256" key="1">
    <source>
        <dbReference type="ARBA" id="ARBA00022603"/>
    </source>
</evidence>
<comment type="caution">
    <text evidence="3">The sequence shown here is derived from an EMBL/GenBank/DDBJ whole genome shotgun (WGS) entry which is preliminary data.</text>
</comment>
<keyword evidence="4" id="KW-1185">Reference proteome</keyword>
<name>A0ABQ0P1I5_9PROT</name>
<evidence type="ECO:0000256" key="2">
    <source>
        <dbReference type="ARBA" id="ARBA00022679"/>
    </source>
</evidence>
<dbReference type="SUPFAM" id="SSF53335">
    <property type="entry name" value="S-adenosyl-L-methionine-dependent methyltransferases"/>
    <property type="match status" value="1"/>
</dbReference>
<dbReference type="GO" id="GO:0008168">
    <property type="term" value="F:methyltransferase activity"/>
    <property type="evidence" value="ECO:0007669"/>
    <property type="project" value="UniProtKB-KW"/>
</dbReference>
<dbReference type="GO" id="GO:0032259">
    <property type="term" value="P:methylation"/>
    <property type="evidence" value="ECO:0007669"/>
    <property type="project" value="UniProtKB-KW"/>
</dbReference>
<dbReference type="PANTHER" id="PTHR43542">
    <property type="entry name" value="METHYLTRANSFERASE"/>
    <property type="match status" value="1"/>
</dbReference>
<keyword evidence="1 3" id="KW-0489">Methyltransferase</keyword>
<dbReference type="Pfam" id="PF03602">
    <property type="entry name" value="Cons_hypoth95"/>
    <property type="match status" value="1"/>
</dbReference>
<protein>
    <submittedName>
        <fullName evidence="3">N-6 adenine-specific DNA methylase</fullName>
    </submittedName>
</protein>
<accession>A0ABQ0P1I5</accession>
<dbReference type="EMBL" id="BAQD01000087">
    <property type="protein sequence ID" value="GBQ08343.1"/>
    <property type="molecule type" value="Genomic_DNA"/>
</dbReference>
<evidence type="ECO:0000313" key="3">
    <source>
        <dbReference type="EMBL" id="GBQ08343.1"/>
    </source>
</evidence>
<keyword evidence="2" id="KW-0808">Transferase</keyword>
<dbReference type="PANTHER" id="PTHR43542:SF1">
    <property type="entry name" value="METHYLTRANSFERASE"/>
    <property type="match status" value="1"/>
</dbReference>
<gene>
    <name evidence="3" type="ORF">AA15669_1744</name>
</gene>
<dbReference type="Gene3D" id="3.40.50.150">
    <property type="entry name" value="Vaccinia Virus protein VP39"/>
    <property type="match status" value="1"/>
</dbReference>
<dbReference type="NCBIfam" id="TIGR00095">
    <property type="entry name" value="16S rRNA (guanine(966)-N(2))-methyltransferase RsmD"/>
    <property type="match status" value="1"/>
</dbReference>